<dbReference type="GO" id="GO:0008289">
    <property type="term" value="F:lipid binding"/>
    <property type="evidence" value="ECO:0007669"/>
    <property type="project" value="UniProtKB-KW"/>
</dbReference>
<geneLocation type="mitochondrion" evidence="9"/>
<dbReference type="GO" id="GO:0015986">
    <property type="term" value="P:proton motive force-driven ATP synthesis"/>
    <property type="evidence" value="ECO:0007669"/>
    <property type="project" value="InterPro"/>
</dbReference>
<dbReference type="InterPro" id="IPR038662">
    <property type="entry name" value="ATP_synth_F0_csu_sf"/>
</dbReference>
<keyword evidence="7 9" id="KW-0496">Mitochondrion</keyword>
<dbReference type="Pfam" id="PF00137">
    <property type="entry name" value="ATP-synt_C"/>
    <property type="match status" value="1"/>
</dbReference>
<dbReference type="EMBL" id="FN356025">
    <property type="protein sequence ID" value="CAY39291.1"/>
    <property type="molecule type" value="Genomic_DNA"/>
</dbReference>
<feature type="domain" description="V-ATPase proteolipid subunit C-like" evidence="8">
    <location>
        <begin position="10"/>
        <end position="72"/>
    </location>
</feature>
<dbReference type="AlphaFoldDB" id="C7U010"/>
<dbReference type="Gene3D" id="1.20.20.10">
    <property type="entry name" value="F1F0 ATP synthase subunit C"/>
    <property type="match status" value="1"/>
</dbReference>
<dbReference type="PANTHER" id="PTHR10031">
    <property type="entry name" value="ATP SYNTHASE LIPID-BINDING PROTEIN, MITOCHONDRIAL"/>
    <property type="match status" value="1"/>
</dbReference>
<organism>
    <name type="scientific">Pichia sorbitophila (strain ATCC MYA-4447 / BCRC 22081 / CBS 7064 / NBRC 10061 / NRRL Y-12695)</name>
    <name type="common">Hybrid yeast</name>
    <dbReference type="NCBI Taxonomy" id="559304"/>
    <lineage>
        <taxon>Eukaryota</taxon>
        <taxon>Fungi</taxon>
        <taxon>Dikarya</taxon>
        <taxon>Ascomycota</taxon>
        <taxon>Saccharomycotina</taxon>
        <taxon>Pichiomycetes</taxon>
        <taxon>Debaryomycetaceae</taxon>
        <taxon>Millerozyma</taxon>
    </lineage>
</organism>
<keyword evidence="5 7" id="KW-1133">Transmembrane helix</keyword>
<dbReference type="InterPro" id="IPR002379">
    <property type="entry name" value="ATPase_proteolipid_c-like_dom"/>
</dbReference>
<dbReference type="PRINTS" id="PR00124">
    <property type="entry name" value="ATPASEC"/>
</dbReference>
<feature type="transmembrane region" description="Helical" evidence="7">
    <location>
        <begin position="12"/>
        <end position="33"/>
    </location>
</feature>
<dbReference type="GO" id="GO:0045259">
    <property type="term" value="C:proton-transporting ATP synthase complex"/>
    <property type="evidence" value="ECO:0007669"/>
    <property type="project" value="InterPro"/>
</dbReference>
<dbReference type="RefSeq" id="YP_003204921.1">
    <property type="nucleotide sequence ID" value="NC_013255.1"/>
</dbReference>
<dbReference type="STRING" id="559304.C7U010"/>
<keyword evidence="7" id="KW-0446">Lipid-binding</keyword>
<keyword evidence="6 7" id="KW-0472">Membrane</keyword>
<dbReference type="GO" id="GO:0031966">
    <property type="term" value="C:mitochondrial membrane"/>
    <property type="evidence" value="ECO:0007669"/>
    <property type="project" value="UniProtKB-SubCell"/>
</dbReference>
<protein>
    <recommendedName>
        <fullName evidence="3 7">ATP synthase subunit 9, mitochondrial</fullName>
    </recommendedName>
</protein>
<keyword evidence="7" id="KW-0375">Hydrogen ion transport</keyword>
<dbReference type="InterPro" id="IPR000454">
    <property type="entry name" value="ATP_synth_F0_csu"/>
</dbReference>
<dbReference type="PANTHER" id="PTHR10031:SF0">
    <property type="entry name" value="ATPASE PROTEIN 9"/>
    <property type="match status" value="1"/>
</dbReference>
<sequence>MQLVLAAKYMGAAMATLGLGGAAMGIALVFVALMNGTTRNPSIRATIFPQAMLGFATAEACGLFCLMMSFLLIYAV</sequence>
<evidence type="ECO:0000259" key="8">
    <source>
        <dbReference type="Pfam" id="PF00137"/>
    </source>
</evidence>
<comment type="similarity">
    <text evidence="2 7">Belongs to the ATPase C chain family.</text>
</comment>
<evidence type="ECO:0000256" key="4">
    <source>
        <dbReference type="ARBA" id="ARBA00022692"/>
    </source>
</evidence>
<dbReference type="InterPro" id="IPR035921">
    <property type="entry name" value="F/V-ATP_Csub_sf"/>
</dbReference>
<evidence type="ECO:0000256" key="6">
    <source>
        <dbReference type="ARBA" id="ARBA00023136"/>
    </source>
</evidence>
<evidence type="ECO:0000313" key="9">
    <source>
        <dbReference type="EMBL" id="CAY39291.1"/>
    </source>
</evidence>
<keyword evidence="7" id="KW-0406">Ion transport</keyword>
<evidence type="ECO:0000256" key="2">
    <source>
        <dbReference type="ARBA" id="ARBA00006704"/>
    </source>
</evidence>
<comment type="subunit">
    <text evidence="7">F-type ATPases have 2 components, CF(1) - the catalytic core - and CF(0) - the membrane proton channel. CF(1) has five subunits: alpha(3), beta(3), gamma(1), delta(1), epsilon(1). CF(0) has three main subunits: a, b and c.</text>
</comment>
<evidence type="ECO:0000256" key="5">
    <source>
        <dbReference type="ARBA" id="ARBA00022989"/>
    </source>
</evidence>
<dbReference type="CDD" id="cd18182">
    <property type="entry name" value="ATP-synt_Fo_c_ATP5G3"/>
    <property type="match status" value="1"/>
</dbReference>
<reference evidence="9" key="1">
    <citation type="journal article" date="2009" name="FEMS Yeast Res.">
        <title>The complete mitochondrial genome of the yeast Pichia sorbitophila.</title>
        <authorList>
            <person name="Jung P.P."/>
            <person name="Schacherer J."/>
            <person name="Souciet J.-L."/>
            <person name="Potier S."/>
            <person name="Wincker P."/>
            <person name="de Montigny J."/>
        </authorList>
    </citation>
    <scope>NUCLEOTIDE SEQUENCE [LARGE SCALE GENOMIC DNA]</scope>
    <source>
        <strain evidence="9">ATCC MYA-4447 / BCRC 22081 / CBS 7064 / NBRC 10061 / NRRL Y-12695</strain>
    </source>
</reference>
<dbReference type="InParanoid" id="C7U010"/>
<dbReference type="GO" id="GO:0015078">
    <property type="term" value="F:proton transmembrane transporter activity"/>
    <property type="evidence" value="ECO:0007669"/>
    <property type="project" value="InterPro"/>
</dbReference>
<gene>
    <name evidence="9" type="primary">atp9</name>
</gene>
<proteinExistence type="inferred from homology"/>
<evidence type="ECO:0000256" key="7">
    <source>
        <dbReference type="RuleBase" id="RU004221"/>
    </source>
</evidence>
<dbReference type="FunCoup" id="C7U010">
    <property type="interactions" value="1361"/>
</dbReference>
<keyword evidence="7" id="KW-0813">Transport</keyword>
<evidence type="ECO:0000256" key="3">
    <source>
        <dbReference type="ARBA" id="ARBA00019317"/>
    </source>
</evidence>
<keyword evidence="4 7" id="KW-0812">Transmembrane</keyword>
<dbReference type="SUPFAM" id="SSF81333">
    <property type="entry name" value="F1F0 ATP synthase subunit C"/>
    <property type="match status" value="1"/>
</dbReference>
<dbReference type="GO" id="GO:0033177">
    <property type="term" value="C:proton-transporting two-sector ATPase complex, proton-transporting domain"/>
    <property type="evidence" value="ECO:0007669"/>
    <property type="project" value="InterPro"/>
</dbReference>
<accession>C7U010</accession>
<evidence type="ECO:0000256" key="1">
    <source>
        <dbReference type="ARBA" id="ARBA00004225"/>
    </source>
</evidence>
<dbReference type="GeneID" id="8454062"/>
<comment type="subcellular location">
    <subcellularLocation>
        <location evidence="1 7">Mitochondrion membrane</location>
        <topology evidence="1 7">Multi-pass membrane protein</topology>
    </subcellularLocation>
</comment>
<feature type="transmembrane region" description="Helical" evidence="7">
    <location>
        <begin position="53"/>
        <end position="75"/>
    </location>
</feature>
<name>C7U010_PICSO</name>